<gene>
    <name evidence="1" type="ORF">GBAR_LOCUS8444</name>
</gene>
<accession>A0AA35WGZ2</accession>
<evidence type="ECO:0000313" key="2">
    <source>
        <dbReference type="Proteomes" id="UP001174909"/>
    </source>
</evidence>
<comment type="caution">
    <text evidence="1">The sequence shown here is derived from an EMBL/GenBank/DDBJ whole genome shotgun (WGS) entry which is preliminary data.</text>
</comment>
<dbReference type="Pfam" id="PF05176">
    <property type="entry name" value="ATP-synt_10"/>
    <property type="match status" value="1"/>
</dbReference>
<proteinExistence type="predicted"/>
<dbReference type="EMBL" id="CASHTH010001251">
    <property type="protein sequence ID" value="CAI8013287.1"/>
    <property type="molecule type" value="Genomic_DNA"/>
</dbReference>
<reference evidence="1" key="1">
    <citation type="submission" date="2023-03" db="EMBL/GenBank/DDBJ databases">
        <authorList>
            <person name="Steffen K."/>
            <person name="Cardenas P."/>
        </authorList>
    </citation>
    <scope>NUCLEOTIDE SEQUENCE</scope>
</reference>
<name>A0AA35WGZ2_GEOBA</name>
<evidence type="ECO:0000313" key="1">
    <source>
        <dbReference type="EMBL" id="CAI8013287.1"/>
    </source>
</evidence>
<protein>
    <submittedName>
        <fullName evidence="1">Mitochondrial ATPase complex subunit ATP10</fullName>
    </submittedName>
</protein>
<keyword evidence="2" id="KW-1185">Reference proteome</keyword>
<dbReference type="InterPro" id="IPR007849">
    <property type="entry name" value="ATP10"/>
</dbReference>
<dbReference type="PANTHER" id="PTHR28106:SF1">
    <property type="entry name" value="MITOCHONDRIAL ATPASE COMPLEX SUBUNIT ATP10"/>
    <property type="match status" value="1"/>
</dbReference>
<dbReference type="PANTHER" id="PTHR28106">
    <property type="entry name" value="MITOCHONDRIAL ATPASE COMPLEX SUBUNIT ATP10"/>
    <property type="match status" value="1"/>
</dbReference>
<dbReference type="AlphaFoldDB" id="A0AA35WGZ2"/>
<dbReference type="GO" id="GO:0005743">
    <property type="term" value="C:mitochondrial inner membrane"/>
    <property type="evidence" value="ECO:0007669"/>
    <property type="project" value="TreeGrafter"/>
</dbReference>
<sequence>MASGVLSASRRMTAAGSRRWSRLGVVRSLFGAGGKEGGDGKQAKRTPKIRIDNLADMSELRRTGGKQWQASDSVTSAEVSPLFPSLSGVTLSGHPTTLPGNLLGNVSLVSVFMRDYGKSLCEKYSRPYMVSFGQQPDTAVFELSLIDMWMYRLMSKWMTRNLAKTMSPDNHDYFMLHSGKDVPEIRETLQLRNSMIGYVFLLDREGRIRWKAHASPTEYEIESLLRCSQQLLEEERH</sequence>
<dbReference type="GO" id="GO:0033615">
    <property type="term" value="P:mitochondrial proton-transporting ATP synthase complex assembly"/>
    <property type="evidence" value="ECO:0007669"/>
    <property type="project" value="TreeGrafter"/>
</dbReference>
<dbReference type="Proteomes" id="UP001174909">
    <property type="component" value="Unassembled WGS sequence"/>
</dbReference>
<organism evidence="1 2">
    <name type="scientific">Geodia barretti</name>
    <name type="common">Barrett's horny sponge</name>
    <dbReference type="NCBI Taxonomy" id="519541"/>
    <lineage>
        <taxon>Eukaryota</taxon>
        <taxon>Metazoa</taxon>
        <taxon>Porifera</taxon>
        <taxon>Demospongiae</taxon>
        <taxon>Heteroscleromorpha</taxon>
        <taxon>Tetractinellida</taxon>
        <taxon>Astrophorina</taxon>
        <taxon>Geodiidae</taxon>
        <taxon>Geodia</taxon>
    </lineage>
</organism>